<feature type="compositionally biased region" description="Basic and acidic residues" evidence="1">
    <location>
        <begin position="621"/>
        <end position="636"/>
    </location>
</feature>
<dbReference type="PANTHER" id="PTHR31005:SF8">
    <property type="entry name" value="DUF4139 DOMAIN-CONTAINING PROTEIN"/>
    <property type="match status" value="1"/>
</dbReference>
<evidence type="ECO:0000259" key="4">
    <source>
        <dbReference type="Pfam" id="PF13600"/>
    </source>
</evidence>
<dbReference type="Pfam" id="PF13598">
    <property type="entry name" value="DUF4139"/>
    <property type="match status" value="1"/>
</dbReference>
<evidence type="ECO:0000259" key="3">
    <source>
        <dbReference type="Pfam" id="PF13598"/>
    </source>
</evidence>
<feature type="signal peptide" evidence="2">
    <location>
        <begin position="1"/>
        <end position="25"/>
    </location>
</feature>
<organism evidence="5 6">
    <name type="scientific">Lacipirellula parvula</name>
    <dbReference type="NCBI Taxonomy" id="2650471"/>
    <lineage>
        <taxon>Bacteria</taxon>
        <taxon>Pseudomonadati</taxon>
        <taxon>Planctomycetota</taxon>
        <taxon>Planctomycetia</taxon>
        <taxon>Pirellulales</taxon>
        <taxon>Lacipirellulaceae</taxon>
        <taxon>Lacipirellula</taxon>
    </lineage>
</organism>
<proteinExistence type="predicted"/>
<dbReference type="RefSeq" id="WP_152100094.1">
    <property type="nucleotide sequence ID" value="NZ_AP021861.1"/>
</dbReference>
<evidence type="ECO:0008006" key="7">
    <source>
        <dbReference type="Google" id="ProtNLM"/>
    </source>
</evidence>
<dbReference type="KEGG" id="lpav:PLANPX_4148"/>
<evidence type="ECO:0000313" key="5">
    <source>
        <dbReference type="EMBL" id="BBO34536.1"/>
    </source>
</evidence>
<evidence type="ECO:0000313" key="6">
    <source>
        <dbReference type="Proteomes" id="UP000326837"/>
    </source>
</evidence>
<gene>
    <name evidence="5" type="ORF">PLANPX_4148</name>
</gene>
<feature type="domain" description="DUF4139" evidence="3">
    <location>
        <begin position="225"/>
        <end position="607"/>
    </location>
</feature>
<dbReference type="NCBIfam" id="TIGR02231">
    <property type="entry name" value="mucoidy inhibitor MuiA family protein"/>
    <property type="match status" value="2"/>
</dbReference>
<dbReference type="EMBL" id="AP021861">
    <property type="protein sequence ID" value="BBO34536.1"/>
    <property type="molecule type" value="Genomic_DNA"/>
</dbReference>
<dbReference type="InterPro" id="IPR011935">
    <property type="entry name" value="CHP02231"/>
</dbReference>
<dbReference type="InterPro" id="IPR025554">
    <property type="entry name" value="DUF4140"/>
</dbReference>
<feature type="region of interest" description="Disordered" evidence="1">
    <location>
        <begin position="616"/>
        <end position="636"/>
    </location>
</feature>
<evidence type="ECO:0000256" key="1">
    <source>
        <dbReference type="SAM" id="MobiDB-lite"/>
    </source>
</evidence>
<reference evidence="6" key="1">
    <citation type="submission" date="2019-10" db="EMBL/GenBank/DDBJ databases">
        <title>Lacipirellula parvula gen. nov., sp. nov., representing a lineage of planctomycetes widespread in freshwater anoxic habitats, and description of the family Lacipirellulaceae.</title>
        <authorList>
            <person name="Dedysh S.N."/>
            <person name="Kulichevskaya I.S."/>
            <person name="Beletsky A.V."/>
            <person name="Rakitin A.L."/>
            <person name="Mardanov A.V."/>
            <person name="Ivanova A.A."/>
            <person name="Saltykova V.X."/>
            <person name="Rijpstra W.I.C."/>
            <person name="Sinninghe Damste J.S."/>
            <person name="Ravin N.V."/>
        </authorList>
    </citation>
    <scope>NUCLEOTIDE SEQUENCE [LARGE SCALE GENOMIC DNA]</scope>
    <source>
        <strain evidence="6">PX69</strain>
    </source>
</reference>
<keyword evidence="6" id="KW-1185">Reference proteome</keyword>
<dbReference type="InterPro" id="IPR037291">
    <property type="entry name" value="DUF4139"/>
</dbReference>
<protein>
    <recommendedName>
        <fullName evidence="7">DUF4139 domain-containing protein</fullName>
    </recommendedName>
</protein>
<evidence type="ECO:0000256" key="2">
    <source>
        <dbReference type="SAM" id="SignalP"/>
    </source>
</evidence>
<accession>A0A5K7XJG3</accession>
<dbReference type="Pfam" id="PF13600">
    <property type="entry name" value="DUF4140"/>
    <property type="match status" value="1"/>
</dbReference>
<dbReference type="PANTHER" id="PTHR31005">
    <property type="entry name" value="DUF4139 DOMAIN-CONTAINING PROTEIN"/>
    <property type="match status" value="1"/>
</dbReference>
<feature type="chain" id="PRO_5024919677" description="DUF4139 domain-containing protein" evidence="2">
    <location>
        <begin position="26"/>
        <end position="636"/>
    </location>
</feature>
<dbReference type="Proteomes" id="UP000326837">
    <property type="component" value="Chromosome"/>
</dbReference>
<dbReference type="AlphaFoldDB" id="A0A5K7XJG3"/>
<sequence>MFRLTLALALACSSICWSWAPIAHASSAVEGRVTEVTLYRGQAQITRTVPIDGAAGRREVVVSNLPEQIVPNSLFAEGGDAVEIRAVRFRTRAVGEEPREEVRKLDDEILAAQQELDLTTKRQALLVKRTEYLAKLEGFIAPTAQSDLTKGVLDAEALERLTTFDFAQHETIATEEVELAKQARTINERLELLNRKRAEITAGASQTIREAVLFVQKQAEAPTEIRLSYLVSNCGWSPSYAMRAAADGKHVRVEYNALIQQLSGEDWNDVDLTLSTASPALSAAGPGLAPLHVMLASDARDQDPFGAQVAANGPSDAAQQAPQQTEVYFGRGLSKSQVLGKLEGLQSQKLEYSNAVGNAGNFVDVNRFSWNLNDVASNYQQLELNGDATTLSVLRSEANGDSDGPSLSYRLGSGVSLASRTDQQMVRIMQTNMESQFYHVAVPVLTSYVYREAELKNTSDEDLLAGPMTAYLDGRFVGKGELPTVARGQKFVVGFGANPQLRARRELVDKSDSVQGGNRETRFEYRLVVENFSDQPTPIRVIDRLPHAEHGADIRITLGETSDKVSEDALYVREERPMGLLRWDVEAPADAAGEAARLITYKYAVEYDRKFVVSAPSSKETLQEEFERLQRDRQKR</sequence>
<keyword evidence="2" id="KW-0732">Signal</keyword>
<name>A0A5K7XJG3_9BACT</name>
<feature type="domain" description="DUF4140" evidence="4">
    <location>
        <begin position="36"/>
        <end position="133"/>
    </location>
</feature>